<keyword evidence="2" id="KW-1185">Reference proteome</keyword>
<evidence type="ECO:0000313" key="1">
    <source>
        <dbReference type="EMBL" id="SIT91555.1"/>
    </source>
</evidence>
<organism evidence="1 2">
    <name type="scientific">Edaphobacillus lindanitolerans</name>
    <dbReference type="NCBI Taxonomy" id="550447"/>
    <lineage>
        <taxon>Bacteria</taxon>
        <taxon>Bacillati</taxon>
        <taxon>Bacillota</taxon>
        <taxon>Bacilli</taxon>
        <taxon>Bacillales</taxon>
        <taxon>Bacillaceae</taxon>
        <taxon>Edaphobacillus</taxon>
    </lineage>
</organism>
<dbReference type="RefSeq" id="WP_076759613.1">
    <property type="nucleotide sequence ID" value="NZ_FTPL01000004.1"/>
</dbReference>
<dbReference type="STRING" id="550447.SAMN05428946_2702"/>
<sequence length="72" mass="8352">MNQIEKHAEKITNTPKYHADAFTVAGNAWKASGYQDEQQYRMMLKHLEHLQQILGTDQQGVLDFLYRMDIAA</sequence>
<reference evidence="2" key="1">
    <citation type="submission" date="2017-01" db="EMBL/GenBank/DDBJ databases">
        <authorList>
            <person name="Varghese N."/>
            <person name="Submissions S."/>
        </authorList>
    </citation>
    <scope>NUCLEOTIDE SEQUENCE [LARGE SCALE GENOMIC DNA]</scope>
    <source>
        <strain evidence="2">MNA4</strain>
    </source>
</reference>
<name>A0A1U7PST2_9BACI</name>
<dbReference type="AlphaFoldDB" id="A0A1U7PST2"/>
<proteinExistence type="predicted"/>
<dbReference type="EMBL" id="FTPL01000004">
    <property type="protein sequence ID" value="SIT91555.1"/>
    <property type="molecule type" value="Genomic_DNA"/>
</dbReference>
<dbReference type="Proteomes" id="UP000187550">
    <property type="component" value="Unassembled WGS sequence"/>
</dbReference>
<gene>
    <name evidence="1" type="ORF">SAMN05428946_2702</name>
</gene>
<protein>
    <submittedName>
        <fullName evidence="1">Uncharacterized protein</fullName>
    </submittedName>
</protein>
<accession>A0A1U7PST2</accession>
<evidence type="ECO:0000313" key="2">
    <source>
        <dbReference type="Proteomes" id="UP000187550"/>
    </source>
</evidence>